<dbReference type="InterPro" id="IPR002110">
    <property type="entry name" value="Ankyrin_rpt"/>
</dbReference>
<dbReference type="Proteomes" id="UP001396898">
    <property type="component" value="Unassembled WGS sequence"/>
</dbReference>
<evidence type="ECO:0000313" key="3">
    <source>
        <dbReference type="Proteomes" id="UP001396898"/>
    </source>
</evidence>
<dbReference type="EMBL" id="JAQQWI010000024">
    <property type="protein sequence ID" value="KAK7994499.1"/>
    <property type="molecule type" value="Genomic_DNA"/>
</dbReference>
<gene>
    <name evidence="2" type="ORF">PG991_016087</name>
</gene>
<dbReference type="SUPFAM" id="SSF48403">
    <property type="entry name" value="Ankyrin repeat"/>
    <property type="match status" value="1"/>
</dbReference>
<reference evidence="2 3" key="1">
    <citation type="submission" date="2023-01" db="EMBL/GenBank/DDBJ databases">
        <title>Analysis of 21 Apiospora genomes using comparative genomics revels a genus with tremendous synthesis potential of carbohydrate active enzymes and secondary metabolites.</title>
        <authorList>
            <person name="Sorensen T."/>
        </authorList>
    </citation>
    <scope>NUCLEOTIDE SEQUENCE [LARGE SCALE GENOMIC DNA]</scope>
    <source>
        <strain evidence="2 3">CBS 20057</strain>
    </source>
</reference>
<protein>
    <submittedName>
        <fullName evidence="2">Uncharacterized protein</fullName>
    </submittedName>
</protein>
<dbReference type="Gene3D" id="1.25.40.20">
    <property type="entry name" value="Ankyrin repeat-containing domain"/>
    <property type="match status" value="1"/>
</dbReference>
<sequence length="319" mass="35379">MICNYLRPQDVLNLAQTCKSLSDNAIETLYRQHAYRAIHWACTHGTLSPLASWLRFHVHIDHYLDVSREESFGCNSAANTAAVVLCRPTPLILALAWGRFDVAEYLILSGANVNLPEGGGFDDNKRLFQPSRWFPIHFAVLQAQSPDRARSAIRVLKRLLDGGASANQQTLEGSPSTTTLTPLAQVMSSNAPLEALQLLLVYGADPLTMITTRVSWSNDGSLLIETLLRKCTNQRGGLSGREMACLKDKCALLLFSMPCEQSFNLLLESLKKVFDSPPQALEILYRAEELRVAVGSSRRPPICDRMDVIRGDRYASTIC</sequence>
<feature type="repeat" description="ANK" evidence="1">
    <location>
        <begin position="89"/>
        <end position="118"/>
    </location>
</feature>
<dbReference type="Pfam" id="PF00023">
    <property type="entry name" value="Ank"/>
    <property type="match status" value="1"/>
</dbReference>
<keyword evidence="1" id="KW-0040">ANK repeat</keyword>
<name>A0ABR1R175_9PEZI</name>
<dbReference type="InterPro" id="IPR036770">
    <property type="entry name" value="Ankyrin_rpt-contain_sf"/>
</dbReference>
<organism evidence="2 3">
    <name type="scientific">Apiospora marii</name>
    <dbReference type="NCBI Taxonomy" id="335849"/>
    <lineage>
        <taxon>Eukaryota</taxon>
        <taxon>Fungi</taxon>
        <taxon>Dikarya</taxon>
        <taxon>Ascomycota</taxon>
        <taxon>Pezizomycotina</taxon>
        <taxon>Sordariomycetes</taxon>
        <taxon>Xylariomycetidae</taxon>
        <taxon>Amphisphaeriales</taxon>
        <taxon>Apiosporaceae</taxon>
        <taxon>Apiospora</taxon>
    </lineage>
</organism>
<keyword evidence="3" id="KW-1185">Reference proteome</keyword>
<accession>A0ABR1R175</accession>
<evidence type="ECO:0000256" key="1">
    <source>
        <dbReference type="PROSITE-ProRule" id="PRU00023"/>
    </source>
</evidence>
<proteinExistence type="predicted"/>
<dbReference type="PROSITE" id="PS50088">
    <property type="entry name" value="ANK_REPEAT"/>
    <property type="match status" value="1"/>
</dbReference>
<comment type="caution">
    <text evidence="2">The sequence shown here is derived from an EMBL/GenBank/DDBJ whole genome shotgun (WGS) entry which is preliminary data.</text>
</comment>
<evidence type="ECO:0000313" key="2">
    <source>
        <dbReference type="EMBL" id="KAK7994499.1"/>
    </source>
</evidence>